<dbReference type="InterPro" id="IPR000192">
    <property type="entry name" value="Aminotrans_V_dom"/>
</dbReference>
<evidence type="ECO:0000313" key="4">
    <source>
        <dbReference type="EMBL" id="ORX61096.1"/>
    </source>
</evidence>
<keyword evidence="4" id="KW-0808">Transferase</keyword>
<dbReference type="Pfam" id="PF00266">
    <property type="entry name" value="Aminotran_5"/>
    <property type="match status" value="1"/>
</dbReference>
<dbReference type="SUPFAM" id="SSF53383">
    <property type="entry name" value="PLP-dependent transferases"/>
    <property type="match status" value="1"/>
</dbReference>
<dbReference type="InterPro" id="IPR015424">
    <property type="entry name" value="PyrdxlP-dep_Trfase"/>
</dbReference>
<dbReference type="InterPro" id="IPR015422">
    <property type="entry name" value="PyrdxlP-dep_Trfase_small"/>
</dbReference>
<dbReference type="EMBL" id="MCFH01000001">
    <property type="protein sequence ID" value="ORX61096.1"/>
    <property type="molecule type" value="Genomic_DNA"/>
</dbReference>
<feature type="domain" description="Aminotransferase class V" evidence="3">
    <location>
        <begin position="121"/>
        <end position="320"/>
    </location>
</feature>
<reference evidence="4 5" key="2">
    <citation type="submission" date="2016-08" db="EMBL/GenBank/DDBJ databases">
        <title>Pervasive Adenine N6-methylation of Active Genes in Fungi.</title>
        <authorList>
            <consortium name="DOE Joint Genome Institute"/>
            <person name="Mondo S.J."/>
            <person name="Dannebaum R.O."/>
            <person name="Kuo R.C."/>
            <person name="Labutti K."/>
            <person name="Haridas S."/>
            <person name="Kuo A."/>
            <person name="Salamov A."/>
            <person name="Ahrendt S.R."/>
            <person name="Lipzen A."/>
            <person name="Sullivan W."/>
            <person name="Andreopoulos W.B."/>
            <person name="Clum A."/>
            <person name="Lindquist E."/>
            <person name="Daum C."/>
            <person name="Ramamoorthy G.K."/>
            <person name="Gryganskyi A."/>
            <person name="Culley D."/>
            <person name="Magnuson J.K."/>
            <person name="James T.Y."/>
            <person name="O'Malley M.A."/>
            <person name="Stajich J.E."/>
            <person name="Spatafora J.W."/>
            <person name="Visel A."/>
            <person name="Grigoriev I.V."/>
        </authorList>
    </citation>
    <scope>NUCLEOTIDE SEQUENCE [LARGE SCALE GENOMIC DNA]</scope>
    <source>
        <strain evidence="5">finn</strain>
    </source>
</reference>
<dbReference type="STRING" id="1754191.A0A1Y1VNY4"/>
<dbReference type="AlphaFoldDB" id="A0A1Y1VNY4"/>
<gene>
    <name evidence="4" type="ORF">BCR36DRAFT_394222</name>
</gene>
<feature type="region of interest" description="Disordered" evidence="2">
    <location>
        <begin position="1"/>
        <end position="47"/>
    </location>
</feature>
<dbReference type="OrthoDB" id="5978656at2759"/>
<accession>A0A1Y1VNY4</accession>
<reference evidence="4 5" key="1">
    <citation type="submission" date="2016-08" db="EMBL/GenBank/DDBJ databases">
        <title>Genomes of anaerobic fungi encode conserved fungal cellulosomes for biomass hydrolysis.</title>
        <authorList>
            <consortium name="DOE Joint Genome Institute"/>
            <person name="Haitjema C.H."/>
            <person name="Gilmore S.P."/>
            <person name="Henske J.K."/>
            <person name="Solomon K.V."/>
            <person name="De Groot R."/>
            <person name="Kuo A."/>
            <person name="Mondo S.J."/>
            <person name="Salamov A.A."/>
            <person name="Labutti K."/>
            <person name="Zhao Z."/>
            <person name="Chiniquy J."/>
            <person name="Barry K."/>
            <person name="Brewer H.M."/>
            <person name="Purvine S.O."/>
            <person name="Wright A.T."/>
            <person name="Boxma B."/>
            <person name="Van Alen T."/>
            <person name="Hackstein J.H."/>
            <person name="Baker S.E."/>
            <person name="Grigoriev I.V."/>
            <person name="O'Malley M.A."/>
        </authorList>
    </citation>
    <scope>NUCLEOTIDE SEQUENCE [LARGE SCALE GENOMIC DNA]</scope>
    <source>
        <strain evidence="5">finn</strain>
    </source>
</reference>
<proteinExistence type="predicted"/>
<dbReference type="PANTHER" id="PTHR43092:SF2">
    <property type="entry name" value="HERCYNYLCYSTEINE SULFOXIDE LYASE"/>
    <property type="match status" value="1"/>
</dbReference>
<dbReference type="Gene3D" id="3.90.1150.10">
    <property type="entry name" value="Aspartate Aminotransferase, domain 1"/>
    <property type="match status" value="1"/>
</dbReference>
<evidence type="ECO:0000259" key="3">
    <source>
        <dbReference type="Pfam" id="PF00266"/>
    </source>
</evidence>
<evidence type="ECO:0000256" key="2">
    <source>
        <dbReference type="SAM" id="MobiDB-lite"/>
    </source>
</evidence>
<dbReference type="GO" id="GO:0016740">
    <property type="term" value="F:transferase activity"/>
    <property type="evidence" value="ECO:0007669"/>
    <property type="project" value="UniProtKB-KW"/>
</dbReference>
<evidence type="ECO:0000313" key="5">
    <source>
        <dbReference type="Proteomes" id="UP000193719"/>
    </source>
</evidence>
<name>A0A1Y1VNY4_9FUNG</name>
<keyword evidence="5" id="KW-1185">Reference proteome</keyword>
<dbReference type="PANTHER" id="PTHR43092">
    <property type="entry name" value="L-CYSTEINE DESULFHYDRASE"/>
    <property type="match status" value="1"/>
</dbReference>
<keyword evidence="1" id="KW-0663">Pyridoxal phosphate</keyword>
<comment type="caution">
    <text evidence="4">The sequence shown here is derived from an EMBL/GenBank/DDBJ whole genome shotgun (WGS) entry which is preliminary data.</text>
</comment>
<sequence>MPKTTDLPVKDDDIENQTLTSEEIEKESPQGESLPAPHPVGQSSEPTVSACLPFKLPNYPPPPFGKALRPHFFLSSTSTPLNHGSFGSIPRFVEQTHAHFRAWVEASPDSFISLNLRNLSETALECAGELVNADPKNLVFVHNVTSGVNCVLRSLRQLAEAHARRAEKYELNKLKLLKKRNKILILSINHEGVKQAIKYIAKIDNFEVREIPLTYPISDSALISRVRAAIDDTVLLANFEIISTLPSVILPYERLIRLCQGHGIMVMIDAAHALGQVPVNIRNCSPDFLVCNTHKWFFSARPVGILYVDPKWQQYVHPTIPTYGTGNFKDEFSWMGTVDYTTYLTIPVAREWRRWLGGEEVIRQHNHKLAVEGGRRIAEMLGTEVLLGLGRTGTGADHGEALIPAMVNVRLPTQERSEEYMKRFQKELIIRHQASVTVFKHGGRWWIRVSAQVYNDIEDFEQLGQWILEMLTSEDEKDKYATELPDLDLPFSTTLLTPEILSKL</sequence>
<dbReference type="Gene3D" id="3.40.640.10">
    <property type="entry name" value="Type I PLP-dependent aspartate aminotransferase-like (Major domain)"/>
    <property type="match status" value="2"/>
</dbReference>
<protein>
    <submittedName>
        <fullName evidence="4">PLP-dependent transferase</fullName>
    </submittedName>
</protein>
<organism evidence="4 5">
    <name type="scientific">Piromyces finnis</name>
    <dbReference type="NCBI Taxonomy" id="1754191"/>
    <lineage>
        <taxon>Eukaryota</taxon>
        <taxon>Fungi</taxon>
        <taxon>Fungi incertae sedis</taxon>
        <taxon>Chytridiomycota</taxon>
        <taxon>Chytridiomycota incertae sedis</taxon>
        <taxon>Neocallimastigomycetes</taxon>
        <taxon>Neocallimastigales</taxon>
        <taxon>Neocallimastigaceae</taxon>
        <taxon>Piromyces</taxon>
    </lineage>
</organism>
<dbReference type="Proteomes" id="UP000193719">
    <property type="component" value="Unassembled WGS sequence"/>
</dbReference>
<dbReference type="InterPro" id="IPR015421">
    <property type="entry name" value="PyrdxlP-dep_Trfase_major"/>
</dbReference>
<evidence type="ECO:0000256" key="1">
    <source>
        <dbReference type="ARBA" id="ARBA00022898"/>
    </source>
</evidence>